<accession>A0A7W4VW39</accession>
<dbReference type="PROSITE" id="PS00061">
    <property type="entry name" value="ADH_SHORT"/>
    <property type="match status" value="1"/>
</dbReference>
<keyword evidence="2" id="KW-0560">Oxidoreductase</keyword>
<dbReference type="EMBL" id="JACHWR010000002">
    <property type="protein sequence ID" value="MBB3042846.1"/>
    <property type="molecule type" value="Genomic_DNA"/>
</dbReference>
<evidence type="ECO:0000256" key="1">
    <source>
        <dbReference type="ARBA" id="ARBA00006484"/>
    </source>
</evidence>
<comment type="caution">
    <text evidence="3">The sequence shown here is derived from an EMBL/GenBank/DDBJ whole genome shotgun (WGS) entry which is preliminary data.</text>
</comment>
<protein>
    <submittedName>
        <fullName evidence="3">NAD(P)-dependent dehydrogenase (Short-subunit alcohol dehydrogenase family)</fullName>
    </submittedName>
</protein>
<name>A0A7W4VW39_9ACTN</name>
<dbReference type="FunFam" id="3.40.50.720:FF:000084">
    <property type="entry name" value="Short-chain dehydrogenase reductase"/>
    <property type="match status" value="1"/>
</dbReference>
<keyword evidence="4" id="KW-1185">Reference proteome</keyword>
<dbReference type="PANTHER" id="PTHR42760">
    <property type="entry name" value="SHORT-CHAIN DEHYDROGENASES/REDUCTASES FAMILY MEMBER"/>
    <property type="match status" value="1"/>
</dbReference>
<dbReference type="GO" id="GO:0016616">
    <property type="term" value="F:oxidoreductase activity, acting on the CH-OH group of donors, NAD or NADP as acceptor"/>
    <property type="evidence" value="ECO:0007669"/>
    <property type="project" value="TreeGrafter"/>
</dbReference>
<organism evidence="3 4">
    <name type="scientific">Nocardioides soli</name>
    <dbReference type="NCBI Taxonomy" id="1036020"/>
    <lineage>
        <taxon>Bacteria</taxon>
        <taxon>Bacillati</taxon>
        <taxon>Actinomycetota</taxon>
        <taxon>Actinomycetes</taxon>
        <taxon>Propionibacteriales</taxon>
        <taxon>Nocardioidaceae</taxon>
        <taxon>Nocardioides</taxon>
    </lineage>
</organism>
<dbReference type="InterPro" id="IPR002347">
    <property type="entry name" value="SDR_fam"/>
</dbReference>
<gene>
    <name evidence="3" type="ORF">FHU40_002664</name>
</gene>
<dbReference type="Proteomes" id="UP000589626">
    <property type="component" value="Unassembled WGS sequence"/>
</dbReference>
<dbReference type="AlphaFoldDB" id="A0A7W4VW39"/>
<evidence type="ECO:0000313" key="3">
    <source>
        <dbReference type="EMBL" id="MBB3042846.1"/>
    </source>
</evidence>
<comment type="similarity">
    <text evidence="1">Belongs to the short-chain dehydrogenases/reductases (SDR) family.</text>
</comment>
<dbReference type="InterPro" id="IPR036291">
    <property type="entry name" value="NAD(P)-bd_dom_sf"/>
</dbReference>
<reference evidence="3 4" key="1">
    <citation type="submission" date="2020-08" db="EMBL/GenBank/DDBJ databases">
        <title>Sequencing the genomes of 1000 actinobacteria strains.</title>
        <authorList>
            <person name="Klenk H.-P."/>
        </authorList>
    </citation>
    <scope>NUCLEOTIDE SEQUENCE [LARGE SCALE GENOMIC DNA]</scope>
    <source>
        <strain evidence="3 4">DSM 105498</strain>
    </source>
</reference>
<dbReference type="Pfam" id="PF13561">
    <property type="entry name" value="adh_short_C2"/>
    <property type="match status" value="1"/>
</dbReference>
<dbReference type="PANTHER" id="PTHR42760:SF105">
    <property type="entry name" value="SORBITOL-6-PHOSPHATE 2-DEHYDROGENASE"/>
    <property type="match status" value="1"/>
</dbReference>
<dbReference type="Gene3D" id="3.40.50.720">
    <property type="entry name" value="NAD(P)-binding Rossmann-like Domain"/>
    <property type="match status" value="1"/>
</dbReference>
<sequence>MSASQGRRVALVTGAGRAGGIGRAIAERLLTDGCAVAVSDLGARMPDSPDYHVPSECELDRTVKELSELGPVTGVRCDVRDEAEVEAMVASVVADHGRLDILVNNAGIGGGLGEVVDLPLAEWQRNLDVMATGVFLCSRAAARHLVGRGEGGRIITIASQAGKSGMPLLAAYSAAKFAAIGFTQSLAHELGPHGITVNAICPGTIDTPLLDLPGGLMEVYAQRFGMEKERYRSRVTRAIPLGRFGQPDEIASCASWLASEDASFVTGAAINVTGGQEMH</sequence>
<dbReference type="InterPro" id="IPR020904">
    <property type="entry name" value="Sc_DH/Rdtase_CS"/>
</dbReference>
<dbReference type="PRINTS" id="PR00081">
    <property type="entry name" value="GDHRDH"/>
</dbReference>
<proteinExistence type="inferred from homology"/>
<evidence type="ECO:0000313" key="4">
    <source>
        <dbReference type="Proteomes" id="UP000589626"/>
    </source>
</evidence>
<evidence type="ECO:0000256" key="2">
    <source>
        <dbReference type="ARBA" id="ARBA00023002"/>
    </source>
</evidence>
<dbReference type="RefSeq" id="WP_183592765.1">
    <property type="nucleotide sequence ID" value="NZ_JACHWR010000002.1"/>
</dbReference>
<dbReference type="SUPFAM" id="SSF51735">
    <property type="entry name" value="NAD(P)-binding Rossmann-fold domains"/>
    <property type="match status" value="1"/>
</dbReference>
<dbReference type="PRINTS" id="PR00080">
    <property type="entry name" value="SDRFAMILY"/>
</dbReference>